<evidence type="ECO:0000256" key="1">
    <source>
        <dbReference type="SAM" id="MobiDB-lite"/>
    </source>
</evidence>
<sequence length="251" mass="23332">MAQLPGHAVVRPTGPVQPGVTTPPEPQVPSQARPDATGPLLRALPDYAVPRHYRAIPAPQEPAPPVEFRQLHAPEPVAPVAPIAPPPRTLRMGDFVAPAPDELPDDALDTVNTVAAGTEAAIATGFNSIGIDPSRSDKIAGGTIAGAATGAVVGATAAGVPMAVVGAVPGAVVGAGVGAGVGAAVGTLGVAVAPGLALIDIAGGAAGSALIGAAVGGAAGAAAVGIPAAVAGGVAGGGAGAAVGGGMGSAL</sequence>
<dbReference type="RefSeq" id="WP_067878097.1">
    <property type="nucleotide sequence ID" value="NZ_JAAXOP010000012.1"/>
</dbReference>
<evidence type="ECO:0000313" key="3">
    <source>
        <dbReference type="Proteomes" id="UP000565711"/>
    </source>
</evidence>
<feature type="region of interest" description="Disordered" evidence="1">
    <location>
        <begin position="1"/>
        <end position="39"/>
    </location>
</feature>
<accession>A0A846Y2V2</accession>
<dbReference type="EMBL" id="JAAXOP010000012">
    <property type="protein sequence ID" value="NKY52545.1"/>
    <property type="molecule type" value="Genomic_DNA"/>
</dbReference>
<dbReference type="AlphaFoldDB" id="A0A846Y2V2"/>
<feature type="compositionally biased region" description="Low complexity" evidence="1">
    <location>
        <begin position="9"/>
        <end position="20"/>
    </location>
</feature>
<organism evidence="2 3">
    <name type="scientific">Nocardia vermiculata</name>
    <dbReference type="NCBI Taxonomy" id="257274"/>
    <lineage>
        <taxon>Bacteria</taxon>
        <taxon>Bacillati</taxon>
        <taxon>Actinomycetota</taxon>
        <taxon>Actinomycetes</taxon>
        <taxon>Mycobacteriales</taxon>
        <taxon>Nocardiaceae</taxon>
        <taxon>Nocardia</taxon>
    </lineage>
</organism>
<gene>
    <name evidence="2" type="ORF">HGA08_20280</name>
</gene>
<keyword evidence="3" id="KW-1185">Reference proteome</keyword>
<dbReference type="Proteomes" id="UP000565711">
    <property type="component" value="Unassembled WGS sequence"/>
</dbReference>
<evidence type="ECO:0000313" key="2">
    <source>
        <dbReference type="EMBL" id="NKY52545.1"/>
    </source>
</evidence>
<reference evidence="2 3" key="1">
    <citation type="submission" date="2020-04" db="EMBL/GenBank/DDBJ databases">
        <title>MicrobeNet Type strains.</title>
        <authorList>
            <person name="Nicholson A.C."/>
        </authorList>
    </citation>
    <scope>NUCLEOTIDE SEQUENCE [LARGE SCALE GENOMIC DNA]</scope>
    <source>
        <strain evidence="2 3">JCM 12354</strain>
    </source>
</reference>
<proteinExistence type="predicted"/>
<protein>
    <submittedName>
        <fullName evidence="2">Uncharacterized protein</fullName>
    </submittedName>
</protein>
<comment type="caution">
    <text evidence="2">The sequence shown here is derived from an EMBL/GenBank/DDBJ whole genome shotgun (WGS) entry which is preliminary data.</text>
</comment>
<name>A0A846Y2V2_9NOCA</name>